<evidence type="ECO:0000313" key="2">
    <source>
        <dbReference type="Proteomes" id="UP000254937"/>
    </source>
</evidence>
<proteinExistence type="predicted"/>
<dbReference type="AlphaFoldDB" id="A0A370PHF6"/>
<evidence type="ECO:0000313" key="1">
    <source>
        <dbReference type="EMBL" id="RDK41620.1"/>
    </source>
</evidence>
<accession>A0A370PHF6</accession>
<keyword evidence="2" id="KW-1185">Reference proteome</keyword>
<dbReference type="EMBL" id="KZ851855">
    <property type="protein sequence ID" value="RDK41620.1"/>
    <property type="molecule type" value="Genomic_DNA"/>
</dbReference>
<sequence length="88" mass="10218">MVRTCTWESSLTLGTLSTEKPKLEKLKLLPRQFFPCKILPRQLFPSQRLGRWRFPAFSDGLGRVEISTTQRLQPSEEPYAIIRGKKLN</sequence>
<reference evidence="1 2" key="1">
    <citation type="submission" date="2018-07" db="EMBL/GenBank/DDBJ databases">
        <title>Section-level genome sequencing of Aspergillus section Nigri to investigate inter- and intra-species variation.</title>
        <authorList>
            <consortium name="DOE Joint Genome Institute"/>
            <person name="Vesth T.C."/>
            <person name="Nybo J.L."/>
            <person name="Theobald S."/>
            <person name="Frisvad J.C."/>
            <person name="Larsen T.O."/>
            <person name="Nielsen K.F."/>
            <person name="Hoof J.B."/>
            <person name="Brandl J."/>
            <person name="Salamov A."/>
            <person name="Riley R."/>
            <person name="Gladden J.M."/>
            <person name="Phatale P."/>
            <person name="Nielsen M.T."/>
            <person name="Lyhne E.K."/>
            <person name="Kogle M.E."/>
            <person name="Strasser K."/>
            <person name="McDonnell E."/>
            <person name="Barry K."/>
            <person name="Clum A."/>
            <person name="Chen C."/>
            <person name="Nolan M."/>
            <person name="Sandor L."/>
            <person name="Kuo A."/>
            <person name="Lipzen A."/>
            <person name="Hainaut M."/>
            <person name="Drula E."/>
            <person name="Tsang A."/>
            <person name="Magnuson J.K."/>
            <person name="Henrissat B."/>
            <person name="Wiebenga A."/>
            <person name="Simmons B.A."/>
            <person name="Makela M.R."/>
            <person name="De vries R.P."/>
            <person name="Grigoriev I.V."/>
            <person name="Mortensen U.H."/>
            <person name="Baker S.E."/>
            <person name="Andersen M.R."/>
        </authorList>
    </citation>
    <scope>NUCLEOTIDE SEQUENCE [LARGE SCALE GENOMIC DNA]</scope>
    <source>
        <strain evidence="1 2">ATCC 13157</strain>
    </source>
</reference>
<name>A0A370PHF6_ASPPH</name>
<protein>
    <submittedName>
        <fullName evidence="1">Uncharacterized protein</fullName>
    </submittedName>
</protein>
<dbReference type="Proteomes" id="UP000254937">
    <property type="component" value="Unassembled WGS sequence"/>
</dbReference>
<gene>
    <name evidence="1" type="ORF">M752DRAFT_28388</name>
</gene>
<organism evidence="1 2">
    <name type="scientific">Aspergillus phoenicis ATCC 13157</name>
    <dbReference type="NCBI Taxonomy" id="1353007"/>
    <lineage>
        <taxon>Eukaryota</taxon>
        <taxon>Fungi</taxon>
        <taxon>Dikarya</taxon>
        <taxon>Ascomycota</taxon>
        <taxon>Pezizomycotina</taxon>
        <taxon>Eurotiomycetes</taxon>
        <taxon>Eurotiomycetidae</taxon>
        <taxon>Eurotiales</taxon>
        <taxon>Aspergillaceae</taxon>
        <taxon>Aspergillus</taxon>
    </lineage>
</organism>